<reference evidence="1 2" key="1">
    <citation type="submission" date="2021-06" db="EMBL/GenBank/DDBJ databases">
        <title>Caerostris darwini draft genome.</title>
        <authorList>
            <person name="Kono N."/>
            <person name="Arakawa K."/>
        </authorList>
    </citation>
    <scope>NUCLEOTIDE SEQUENCE [LARGE SCALE GENOMIC DNA]</scope>
</reference>
<dbReference type="AlphaFoldDB" id="A0AAV4N0Y8"/>
<protein>
    <submittedName>
        <fullName evidence="1">Uncharacterized protein</fullName>
    </submittedName>
</protein>
<comment type="caution">
    <text evidence="1">The sequence shown here is derived from an EMBL/GenBank/DDBJ whole genome shotgun (WGS) entry which is preliminary data.</text>
</comment>
<sequence length="113" mass="13211">MQKIVLAPTTVSFPRKPLSGVHQFWKSILKKIPQKKGTKDESSPTPNQILGKRHEYMFVFDSDLHRVQIEDIQMFQRIRYAYLRHVKVHTWKRVAETRVSWNSSAVTECGETG</sequence>
<organism evidence="1 2">
    <name type="scientific">Caerostris darwini</name>
    <dbReference type="NCBI Taxonomy" id="1538125"/>
    <lineage>
        <taxon>Eukaryota</taxon>
        <taxon>Metazoa</taxon>
        <taxon>Ecdysozoa</taxon>
        <taxon>Arthropoda</taxon>
        <taxon>Chelicerata</taxon>
        <taxon>Arachnida</taxon>
        <taxon>Araneae</taxon>
        <taxon>Araneomorphae</taxon>
        <taxon>Entelegynae</taxon>
        <taxon>Araneoidea</taxon>
        <taxon>Araneidae</taxon>
        <taxon>Caerostris</taxon>
    </lineage>
</organism>
<keyword evidence="2" id="KW-1185">Reference proteome</keyword>
<dbReference type="EMBL" id="BPLQ01001079">
    <property type="protein sequence ID" value="GIX78128.1"/>
    <property type="molecule type" value="Genomic_DNA"/>
</dbReference>
<evidence type="ECO:0000313" key="2">
    <source>
        <dbReference type="Proteomes" id="UP001054837"/>
    </source>
</evidence>
<evidence type="ECO:0000313" key="1">
    <source>
        <dbReference type="EMBL" id="GIX78128.1"/>
    </source>
</evidence>
<dbReference type="Proteomes" id="UP001054837">
    <property type="component" value="Unassembled WGS sequence"/>
</dbReference>
<gene>
    <name evidence="1" type="ORF">CDAR_508661</name>
</gene>
<proteinExistence type="predicted"/>
<accession>A0AAV4N0Y8</accession>
<name>A0AAV4N0Y8_9ARAC</name>